<proteinExistence type="predicted"/>
<dbReference type="SMART" id="SM01126">
    <property type="entry name" value="DDE_Tnp_IS1595"/>
    <property type="match status" value="1"/>
</dbReference>
<evidence type="ECO:0000313" key="3">
    <source>
        <dbReference type="EMBL" id="KRH94301.1"/>
    </source>
</evidence>
<keyword evidence="4" id="KW-1185">Reference proteome</keyword>
<organism evidence="3 4">
    <name type="scientific">Pseudoloma neurophilia</name>
    <dbReference type="NCBI Taxonomy" id="146866"/>
    <lineage>
        <taxon>Eukaryota</taxon>
        <taxon>Fungi</taxon>
        <taxon>Fungi incertae sedis</taxon>
        <taxon>Microsporidia</taxon>
        <taxon>Pseudoloma</taxon>
    </lineage>
</organism>
<dbReference type="AlphaFoldDB" id="A0A0R0LYB1"/>
<dbReference type="PANTHER" id="PTHR47163:SF2">
    <property type="entry name" value="SI:DKEY-17M8.2"/>
    <property type="match status" value="1"/>
</dbReference>
<dbReference type="NCBIfam" id="NF033547">
    <property type="entry name" value="transpos_IS1595"/>
    <property type="match status" value="1"/>
</dbReference>
<feature type="non-terminal residue" evidence="3">
    <location>
        <position position="1"/>
    </location>
</feature>
<sequence>ISLYLRQNPIKLGGLGVVVHVDGTMLNYKVKAQRGRSQTRQICEIFLVDTSTKPSKRYAEIVAYQTSSTLLEVIERVIRPGSIIHTDEWAAYSTLRRSNQFEHRTVCHEYHFIDPSTGVHIQNVKIYNNKIKKNIEKCKWMLRQQKKQNFFKRSFLMILLKIIYAKSICICLLVSIFSKFYFSFFVTEGILGMVR</sequence>
<feature type="domain" description="ISXO2-like transposase" evidence="2">
    <location>
        <begin position="11"/>
        <end position="143"/>
    </location>
</feature>
<name>A0A0R0LYB1_9MICR</name>
<dbReference type="InterPro" id="IPR024445">
    <property type="entry name" value="Tnp_ISXO2-like"/>
</dbReference>
<keyword evidence="1" id="KW-1133">Transmembrane helix</keyword>
<dbReference type="PANTHER" id="PTHR47163">
    <property type="entry name" value="DDE_TNP_IS1595 DOMAIN-CONTAINING PROTEIN"/>
    <property type="match status" value="1"/>
</dbReference>
<evidence type="ECO:0000313" key="4">
    <source>
        <dbReference type="Proteomes" id="UP000051530"/>
    </source>
</evidence>
<dbReference type="EMBL" id="LGUB01000098">
    <property type="protein sequence ID" value="KRH94301.1"/>
    <property type="molecule type" value="Genomic_DNA"/>
</dbReference>
<evidence type="ECO:0000259" key="2">
    <source>
        <dbReference type="SMART" id="SM01126"/>
    </source>
</evidence>
<keyword evidence="1" id="KW-0812">Transmembrane</keyword>
<accession>A0A0R0LYB1</accession>
<dbReference type="OrthoDB" id="10062329at2759"/>
<gene>
    <name evidence="3" type="ORF">M153_3040003</name>
</gene>
<reference evidence="3 4" key="1">
    <citation type="submission" date="2015-07" db="EMBL/GenBank/DDBJ databases">
        <title>The genome of Pseudoloma neurophilia, a relevant intracellular parasite of the zebrafish.</title>
        <authorList>
            <person name="Ndikumana S."/>
            <person name="Pelin A."/>
            <person name="Sanders J."/>
            <person name="Corradi N."/>
        </authorList>
    </citation>
    <scope>NUCLEOTIDE SEQUENCE [LARGE SCALE GENOMIC DNA]</scope>
    <source>
        <strain evidence="3 4">MK1</strain>
    </source>
</reference>
<dbReference type="Pfam" id="PF12762">
    <property type="entry name" value="DDE_Tnp_IS1595"/>
    <property type="match status" value="1"/>
</dbReference>
<dbReference type="VEuPathDB" id="MicrosporidiaDB:M153_3040003"/>
<dbReference type="InterPro" id="IPR053164">
    <property type="entry name" value="IS1016-like_transposase"/>
</dbReference>
<feature type="transmembrane region" description="Helical" evidence="1">
    <location>
        <begin position="155"/>
        <end position="177"/>
    </location>
</feature>
<dbReference type="Proteomes" id="UP000051530">
    <property type="component" value="Unassembled WGS sequence"/>
</dbReference>
<evidence type="ECO:0000256" key="1">
    <source>
        <dbReference type="SAM" id="Phobius"/>
    </source>
</evidence>
<protein>
    <recommendedName>
        <fullName evidence="2">ISXO2-like transposase domain-containing protein</fullName>
    </recommendedName>
</protein>
<comment type="caution">
    <text evidence="3">The sequence shown here is derived from an EMBL/GenBank/DDBJ whole genome shotgun (WGS) entry which is preliminary data.</text>
</comment>
<keyword evidence="1" id="KW-0472">Membrane</keyword>